<keyword evidence="3" id="KW-1185">Reference proteome</keyword>
<dbReference type="Gene3D" id="3.40.630.30">
    <property type="match status" value="1"/>
</dbReference>
<dbReference type="EMBL" id="FORX01000002">
    <property type="protein sequence ID" value="SFJ24414.1"/>
    <property type="molecule type" value="Genomic_DNA"/>
</dbReference>
<gene>
    <name evidence="2" type="ORF">SAMN04488082_10299</name>
</gene>
<proteinExistence type="predicted"/>
<protein>
    <recommendedName>
        <fullName evidence="1">N-acyl amino acid synthase FeeM catalytic core domain-containing protein</fullName>
    </recommendedName>
</protein>
<dbReference type="Pfam" id="PF21926">
    <property type="entry name" value="FeeM"/>
    <property type="match status" value="1"/>
</dbReference>
<reference evidence="3" key="1">
    <citation type="submission" date="2016-10" db="EMBL/GenBank/DDBJ databases">
        <authorList>
            <person name="Varghese N."/>
            <person name="Submissions S."/>
        </authorList>
    </citation>
    <scope>NUCLEOTIDE SEQUENCE [LARGE SCALE GENOMIC DNA]</scope>
    <source>
        <strain evidence="3">DSM 5918</strain>
    </source>
</reference>
<dbReference type="InterPro" id="IPR016181">
    <property type="entry name" value="Acyl_CoA_acyltransferase"/>
</dbReference>
<evidence type="ECO:0000313" key="3">
    <source>
        <dbReference type="Proteomes" id="UP000198635"/>
    </source>
</evidence>
<dbReference type="Proteomes" id="UP000198635">
    <property type="component" value="Unassembled WGS sequence"/>
</dbReference>
<accession>A0A1I3PRM8</accession>
<feature type="domain" description="N-acyl amino acid synthase FeeM catalytic core" evidence="1">
    <location>
        <begin position="44"/>
        <end position="199"/>
    </location>
</feature>
<evidence type="ECO:0000313" key="2">
    <source>
        <dbReference type="EMBL" id="SFJ24414.1"/>
    </source>
</evidence>
<sequence length="287" mass="33173">MKLSKHRWINIASTLGHEQKYIHREKDIDYVFKIAEYASELLESYNLMYHKYVNAGYSKENSKEILFTKFHLLPRTTVLLAKSENTIISTATLVPDSKQFGLPMDELYRVELDYLRRQGRNVTEVCSLASNTQRFSRSGIQNFTRLLFLYCVFLDVDDVCVMVNPKHVPIYKRLCELEIFGEEKHYARVNAPAVALRADVAAVRRRLDSKGLMTSYRNAIDAHYLSQRIALCGRITDILEGRSLPRSRPNPLDTSLLNHILSDTIDLRDLSLECKILLRNSYPGLRI</sequence>
<dbReference type="AlphaFoldDB" id="A0A1I3PRM8"/>
<dbReference type="InterPro" id="IPR054597">
    <property type="entry name" value="FeeM_cat"/>
</dbReference>
<dbReference type="SUPFAM" id="SSF55729">
    <property type="entry name" value="Acyl-CoA N-acyltransferases (Nat)"/>
    <property type="match status" value="1"/>
</dbReference>
<organism evidence="2 3">
    <name type="scientific">Desulfomicrobium apsheronum</name>
    <dbReference type="NCBI Taxonomy" id="52560"/>
    <lineage>
        <taxon>Bacteria</taxon>
        <taxon>Pseudomonadati</taxon>
        <taxon>Thermodesulfobacteriota</taxon>
        <taxon>Desulfovibrionia</taxon>
        <taxon>Desulfovibrionales</taxon>
        <taxon>Desulfomicrobiaceae</taxon>
        <taxon>Desulfomicrobium</taxon>
    </lineage>
</organism>
<evidence type="ECO:0000259" key="1">
    <source>
        <dbReference type="Pfam" id="PF21926"/>
    </source>
</evidence>
<dbReference type="RefSeq" id="WP_425429350.1">
    <property type="nucleotide sequence ID" value="NZ_FORX01000002.1"/>
</dbReference>
<dbReference type="STRING" id="52560.SAMN04488082_10299"/>
<name>A0A1I3PRM8_9BACT</name>